<evidence type="ECO:0000313" key="2">
    <source>
        <dbReference type="Proteomes" id="UP001217476"/>
    </source>
</evidence>
<name>A0AAJ5VUV1_9HYPH</name>
<protein>
    <submittedName>
        <fullName evidence="1">Uncharacterized protein</fullName>
    </submittedName>
</protein>
<reference evidence="1" key="1">
    <citation type="submission" date="2023-03" db="EMBL/GenBank/DDBJ databases">
        <title>Andean soil-derived lignocellulolytic bacterial consortium as a source of novel taxa and putative plastic-active enzymes.</title>
        <authorList>
            <person name="Diaz-Garcia L."/>
            <person name="Chuvochina M."/>
            <person name="Feuerriegel G."/>
            <person name="Bunk B."/>
            <person name="Sproer C."/>
            <person name="Streit W.R."/>
            <person name="Rodriguez L.M."/>
            <person name="Overmann J."/>
            <person name="Jimenez D.J."/>
        </authorList>
    </citation>
    <scope>NUCLEOTIDE SEQUENCE</scope>
    <source>
        <strain evidence="1">MAG 4196</strain>
    </source>
</reference>
<organism evidence="1 2">
    <name type="scientific">Candidatus Devosia phytovorans</name>
    <dbReference type="NCBI Taxonomy" id="3121372"/>
    <lineage>
        <taxon>Bacteria</taxon>
        <taxon>Pseudomonadati</taxon>
        <taxon>Pseudomonadota</taxon>
        <taxon>Alphaproteobacteria</taxon>
        <taxon>Hyphomicrobiales</taxon>
        <taxon>Devosiaceae</taxon>
        <taxon>Devosia</taxon>
    </lineage>
</organism>
<sequence>MIKPELTPSYDISLRNIFAAGGRSFLRMIAMVGDEKLDTDVSKITKRNVDMLRESGEEILHLEYQRSHDARMSLRMLDYGGAILSALTSQDAKYNRFSLRQALIHVGRSAHQAKGKGEEPFGELITFSRGSVRVRYRSIGTLDLPLDAAENWDAGDAALSIICRNGDRDDIISKALRLIYDHPNAPELLGCYLRLGMAVEGAYGKIILRSTAMGAEIDLEQIPQFRDMMDSRIEKAVRAKSEQIFWETAKDLFPYDEIDDDLKAAVAGLTTPLIDAARRSLRDHATLREAVLGPSTQEIGSP</sequence>
<dbReference type="AlphaFoldDB" id="A0AAJ5VUV1"/>
<dbReference type="Proteomes" id="UP001217476">
    <property type="component" value="Chromosome"/>
</dbReference>
<accession>A0AAJ5VUV1</accession>
<gene>
    <name evidence="1" type="ORF">P0Y65_17095</name>
</gene>
<evidence type="ECO:0000313" key="1">
    <source>
        <dbReference type="EMBL" id="WEK03888.1"/>
    </source>
</evidence>
<dbReference type="EMBL" id="CP119312">
    <property type="protein sequence ID" value="WEK03888.1"/>
    <property type="molecule type" value="Genomic_DNA"/>
</dbReference>
<proteinExistence type="predicted"/>